<dbReference type="PANTHER" id="PTHR43586">
    <property type="entry name" value="CYSTEINE DESULFURASE"/>
    <property type="match status" value="1"/>
</dbReference>
<dbReference type="InterPro" id="IPR015422">
    <property type="entry name" value="PyrdxlP-dep_Trfase_small"/>
</dbReference>
<comment type="caution">
    <text evidence="3">The sequence shown here is derived from an EMBL/GenBank/DDBJ whole genome shotgun (WGS) entry which is preliminary data.</text>
</comment>
<feature type="compositionally biased region" description="Low complexity" evidence="1">
    <location>
        <begin position="1"/>
        <end position="27"/>
    </location>
</feature>
<dbReference type="PANTHER" id="PTHR43586:SF4">
    <property type="entry name" value="ISOPENICILLIN N EPIMERASE"/>
    <property type="match status" value="1"/>
</dbReference>
<accession>A0A951UM59</accession>
<dbReference type="AlphaFoldDB" id="A0A951UM59"/>
<keyword evidence="3" id="KW-0808">Transferase</keyword>
<keyword evidence="3" id="KW-0032">Aminotransferase</keyword>
<dbReference type="Gene3D" id="3.90.1150.10">
    <property type="entry name" value="Aspartate Aminotransferase, domain 1"/>
    <property type="match status" value="1"/>
</dbReference>
<dbReference type="Gene3D" id="3.40.640.10">
    <property type="entry name" value="Type I PLP-dependent aspartate aminotransferase-like (Major domain)"/>
    <property type="match status" value="1"/>
</dbReference>
<feature type="region of interest" description="Disordered" evidence="1">
    <location>
        <begin position="1"/>
        <end position="31"/>
    </location>
</feature>
<evidence type="ECO:0000256" key="1">
    <source>
        <dbReference type="SAM" id="MobiDB-lite"/>
    </source>
</evidence>
<protein>
    <submittedName>
        <fullName evidence="3">Aminotransferase class V-fold PLP-dependent enzyme</fullName>
    </submittedName>
</protein>
<organism evidence="3 4">
    <name type="scientific">Drouetiella hepatica Uher 2000/2452</name>
    <dbReference type="NCBI Taxonomy" id="904376"/>
    <lineage>
        <taxon>Bacteria</taxon>
        <taxon>Bacillati</taxon>
        <taxon>Cyanobacteriota</taxon>
        <taxon>Cyanophyceae</taxon>
        <taxon>Oculatellales</taxon>
        <taxon>Oculatellaceae</taxon>
        <taxon>Drouetiella</taxon>
    </lineage>
</organism>
<evidence type="ECO:0000259" key="2">
    <source>
        <dbReference type="Pfam" id="PF00266"/>
    </source>
</evidence>
<dbReference type="InterPro" id="IPR015424">
    <property type="entry name" value="PyrdxlP-dep_Trfase"/>
</dbReference>
<dbReference type="EMBL" id="JAHHHD010000008">
    <property type="protein sequence ID" value="MBW4658897.1"/>
    <property type="molecule type" value="Genomic_DNA"/>
</dbReference>
<dbReference type="SUPFAM" id="SSF53383">
    <property type="entry name" value="PLP-dependent transferases"/>
    <property type="match status" value="1"/>
</dbReference>
<dbReference type="GO" id="GO:0008483">
    <property type="term" value="F:transaminase activity"/>
    <property type="evidence" value="ECO:0007669"/>
    <property type="project" value="UniProtKB-KW"/>
</dbReference>
<proteinExistence type="predicted"/>
<name>A0A951UM59_9CYAN</name>
<reference evidence="3" key="2">
    <citation type="journal article" date="2022" name="Microbiol. Resour. Announc.">
        <title>Metagenome Sequencing to Explore Phylogenomics of Terrestrial Cyanobacteria.</title>
        <authorList>
            <person name="Ward R.D."/>
            <person name="Stajich J.E."/>
            <person name="Johansen J.R."/>
            <person name="Huntemann M."/>
            <person name="Clum A."/>
            <person name="Foster B."/>
            <person name="Foster B."/>
            <person name="Roux S."/>
            <person name="Palaniappan K."/>
            <person name="Varghese N."/>
            <person name="Mukherjee S."/>
            <person name="Reddy T.B.K."/>
            <person name="Daum C."/>
            <person name="Copeland A."/>
            <person name="Chen I.A."/>
            <person name="Ivanova N.N."/>
            <person name="Kyrpides N.C."/>
            <person name="Shapiro N."/>
            <person name="Eloe-Fadrosh E.A."/>
            <person name="Pietrasiak N."/>
        </authorList>
    </citation>
    <scope>NUCLEOTIDE SEQUENCE</scope>
    <source>
        <strain evidence="3">UHER 2000/2452</strain>
    </source>
</reference>
<dbReference type="InterPro" id="IPR015421">
    <property type="entry name" value="PyrdxlP-dep_Trfase_major"/>
</dbReference>
<evidence type="ECO:0000313" key="3">
    <source>
        <dbReference type="EMBL" id="MBW4658897.1"/>
    </source>
</evidence>
<dbReference type="InterPro" id="IPR000192">
    <property type="entry name" value="Aminotrans_V_dom"/>
</dbReference>
<dbReference type="Pfam" id="PF00266">
    <property type="entry name" value="Aminotran_5"/>
    <property type="match status" value="1"/>
</dbReference>
<gene>
    <name evidence="3" type="ORF">KME15_09495</name>
</gene>
<feature type="domain" description="Aminotransferase class V" evidence="2">
    <location>
        <begin position="73"/>
        <end position="397"/>
    </location>
</feature>
<sequence>MTSSPNPLESSSLESSLESSSSEPSPLEQHRQQFPALANKAYFNYGGQGAMPQSAIAAILSAHEHIQQIGPFSSAINDWVTEEMEQMRETIATELGAAPGTIALTEDVSVGCNIAMWGIDWQTGDHLLLSDCEHPGIIAAALEIQRRFGAEVTFCPLMATLNEGDPVTVITQNLRPTTRLVVVSHILWNTGQVLPIAEIARACHNYPTPKIPVRLLVDAAQSVGVMPLNLSKLRADFYAFTGHKWWCGPAGIGGLYIHPEALSSLSPTFIGWRGVKKNASGYPIGWMPDSRRFEVATSDYALFSGLREAIALQNQWGSAAERFERILALSLALWQKLSDLPHVTCLRSAPPEAGLVSFKVDRPGAGIHSRLVLELEQQSIFLRTIQDPDCVRACVHYLTLESEIDRLVEAIQKFE</sequence>
<dbReference type="Proteomes" id="UP000757435">
    <property type="component" value="Unassembled WGS sequence"/>
</dbReference>
<evidence type="ECO:0000313" key="4">
    <source>
        <dbReference type="Proteomes" id="UP000757435"/>
    </source>
</evidence>
<reference evidence="3" key="1">
    <citation type="submission" date="2021-05" db="EMBL/GenBank/DDBJ databases">
        <authorList>
            <person name="Pietrasiak N."/>
            <person name="Ward R."/>
            <person name="Stajich J.E."/>
            <person name="Kurbessoian T."/>
        </authorList>
    </citation>
    <scope>NUCLEOTIDE SEQUENCE</scope>
    <source>
        <strain evidence="3">UHER 2000/2452</strain>
    </source>
</reference>